<dbReference type="EMBL" id="GL945017">
    <property type="protein sequence ID" value="EGN58143.1"/>
    <property type="molecule type" value="Genomic_DNA"/>
</dbReference>
<keyword evidence="1" id="KW-0472">Membrane</keyword>
<dbReference type="RefSeq" id="WP_007576165.1">
    <property type="nucleotide sequence ID" value="NZ_BPTS01000002.1"/>
</dbReference>
<evidence type="ECO:0000256" key="1">
    <source>
        <dbReference type="SAM" id="Phobius"/>
    </source>
</evidence>
<keyword evidence="1" id="KW-1133">Transmembrane helix</keyword>
<keyword evidence="1" id="KW-0812">Transmembrane</keyword>
<gene>
    <name evidence="2" type="ORF">Premu_2797</name>
</gene>
<dbReference type="HOGENOM" id="CLU_132526_1_0_10"/>
<evidence type="ECO:0000313" key="3">
    <source>
        <dbReference type="Proteomes" id="UP000002772"/>
    </source>
</evidence>
<name>F8NCV8_9BACT</name>
<dbReference type="Proteomes" id="UP000002772">
    <property type="component" value="Unassembled WGS sequence"/>
</dbReference>
<feature type="transmembrane region" description="Helical" evidence="1">
    <location>
        <begin position="115"/>
        <end position="135"/>
    </location>
</feature>
<keyword evidence="3" id="KW-1185">Reference proteome</keyword>
<dbReference type="OrthoDB" id="594989at2"/>
<reference evidence="3" key="1">
    <citation type="journal article" date="2011" name="Stand. Genomic Sci.">
        <title>Non-contiguous finished genome sequence of the opportunistic oral pathogen Prevotella multisaccharivorax type strain (PPPA20).</title>
        <authorList>
            <person name="Pati A."/>
            <person name="Gronow S."/>
            <person name="Lu M."/>
            <person name="Lapidus A."/>
            <person name="Nolan M."/>
            <person name="Lucas S."/>
            <person name="Hammon N."/>
            <person name="Deshpande S."/>
            <person name="Cheng J.F."/>
            <person name="Tapia R."/>
            <person name="Han C."/>
            <person name="Goodwin L."/>
            <person name="Pitluck S."/>
            <person name="Liolios K."/>
            <person name="Pagani I."/>
            <person name="Mavromatis K."/>
            <person name="Mikhailova N."/>
            <person name="Huntemann M."/>
            <person name="Chen A."/>
            <person name="Palaniappan K."/>
            <person name="Land M."/>
            <person name="Hauser L."/>
            <person name="Detter J.C."/>
            <person name="Brambilla E.M."/>
            <person name="Rohde M."/>
            <person name="Goker M."/>
            <person name="Woyke T."/>
            <person name="Bristow J."/>
            <person name="Eisen J.A."/>
            <person name="Markowitz V."/>
            <person name="Hugenholtz P."/>
            <person name="Kyrpides N.C."/>
            <person name="Klenk H.P."/>
            <person name="Ivanova N."/>
        </authorList>
    </citation>
    <scope>NUCLEOTIDE SEQUENCE [LARGE SCALE GENOMIC DNA]</scope>
    <source>
        <strain evidence="3">DSM 17128</strain>
    </source>
</reference>
<evidence type="ECO:0000313" key="2">
    <source>
        <dbReference type="EMBL" id="EGN58143.1"/>
    </source>
</evidence>
<dbReference type="STRING" id="688246.Premu_2797"/>
<protein>
    <submittedName>
        <fullName evidence="2">Putative lipoprotein</fullName>
    </submittedName>
</protein>
<keyword evidence="2" id="KW-0449">Lipoprotein</keyword>
<organism evidence="2 3">
    <name type="scientific">Hallella multisaccharivorax DSM 17128</name>
    <dbReference type="NCBI Taxonomy" id="688246"/>
    <lineage>
        <taxon>Bacteria</taxon>
        <taxon>Pseudomonadati</taxon>
        <taxon>Bacteroidota</taxon>
        <taxon>Bacteroidia</taxon>
        <taxon>Bacteroidales</taxon>
        <taxon>Prevotellaceae</taxon>
        <taxon>Hallella</taxon>
    </lineage>
</organism>
<dbReference type="InterPro" id="IPR025635">
    <property type="entry name" value="DUF4293"/>
</dbReference>
<proteinExistence type="predicted"/>
<feature type="transmembrane region" description="Helical" evidence="1">
    <location>
        <begin position="54"/>
        <end position="74"/>
    </location>
</feature>
<dbReference type="Pfam" id="PF14126">
    <property type="entry name" value="DUF4293"/>
    <property type="match status" value="1"/>
</dbReference>
<dbReference type="eggNOG" id="ENOG503333M">
    <property type="taxonomic scope" value="Bacteria"/>
</dbReference>
<dbReference type="AlphaFoldDB" id="F8NCV8"/>
<feature type="transmembrane region" description="Helical" evidence="1">
    <location>
        <begin position="86"/>
        <end position="103"/>
    </location>
</feature>
<sequence length="149" mass="16537">MIQRKQTIYLLLALAALITCLCLPIGTISGSRLGATGVVYNLGVFMQGKLTVHPLLFADVVIIASLTLINIFLYKNRKLQLRICDANIVLCVAWYGYYAFMAFDGLKELGDFSMSFAVCLPLVAIVLFILAHFGIKADEDLIKSMDRIR</sequence>
<accession>F8NCV8</accession>